<sequence length="319" mass="35064">MKKNRLLLVSLVVMLLVSIAPAGVWAANTPAPKTIAIKTQPINLIFDGQDLKLPEGQYSFIYQGRTYVPIRYMSYALQKTVGWDAEKFMVSINEPNAQELAELKKQLLLVTTGDKKAQSVQTLAMKPVEAKLIFNGKDKALPKGQTLFIYKGSIYVPLRFLSESVGSEITWDDKTRTVKSESAAYREQNGSGSEKPSNPGQDGGGIAPEVPGVEVPKQSYEQITANAKSRLETLQNSCTNELIDIAVKYFDAKDDAGKAKVKTQILQKVDSCTVKFEAIISDVTVKLEANDFSTAIIAEYRAAFEAEIEAGKKIVEKMS</sequence>
<gene>
    <name evidence="4" type="ORF">DX130_25560</name>
</gene>
<dbReference type="AlphaFoldDB" id="A0A371P025"/>
<dbReference type="Proteomes" id="UP000261905">
    <property type="component" value="Unassembled WGS sequence"/>
</dbReference>
<proteinExistence type="predicted"/>
<keyword evidence="2" id="KW-0732">Signal</keyword>
<evidence type="ECO:0000256" key="1">
    <source>
        <dbReference type="SAM" id="MobiDB-lite"/>
    </source>
</evidence>
<name>A0A371P025_9BACL</name>
<keyword evidence="5" id="KW-1185">Reference proteome</keyword>
<evidence type="ECO:0000259" key="3">
    <source>
        <dbReference type="Pfam" id="PF07833"/>
    </source>
</evidence>
<feature type="region of interest" description="Disordered" evidence="1">
    <location>
        <begin position="181"/>
        <end position="211"/>
    </location>
</feature>
<evidence type="ECO:0000313" key="4">
    <source>
        <dbReference type="EMBL" id="REK69282.1"/>
    </source>
</evidence>
<dbReference type="RefSeq" id="WP_116050182.1">
    <property type="nucleotide sequence ID" value="NZ_QUBQ01000009.1"/>
</dbReference>
<accession>A0A371P025</accession>
<feature type="compositionally biased region" description="Polar residues" evidence="1">
    <location>
        <begin position="188"/>
        <end position="200"/>
    </location>
</feature>
<dbReference type="OrthoDB" id="574706at2"/>
<evidence type="ECO:0000313" key="5">
    <source>
        <dbReference type="Proteomes" id="UP000261905"/>
    </source>
</evidence>
<protein>
    <submittedName>
        <fullName evidence="4">Copper amine oxidase N-terminal domain-containing protein</fullName>
    </submittedName>
</protein>
<dbReference type="Gene3D" id="3.30.457.10">
    <property type="entry name" value="Copper amine oxidase-like, N-terminal domain"/>
    <property type="match status" value="1"/>
</dbReference>
<feature type="domain" description="Copper amine oxidase-like N-terminal" evidence="3">
    <location>
        <begin position="58"/>
        <end position="179"/>
    </location>
</feature>
<evidence type="ECO:0000256" key="2">
    <source>
        <dbReference type="SAM" id="SignalP"/>
    </source>
</evidence>
<dbReference type="SUPFAM" id="SSF55383">
    <property type="entry name" value="Copper amine oxidase, domain N"/>
    <property type="match status" value="2"/>
</dbReference>
<dbReference type="InterPro" id="IPR012854">
    <property type="entry name" value="Cu_amine_oxidase-like_N"/>
</dbReference>
<dbReference type="Pfam" id="PF07833">
    <property type="entry name" value="Cu_amine_oxidN1"/>
    <property type="match status" value="1"/>
</dbReference>
<dbReference type="EMBL" id="QUBQ01000009">
    <property type="protein sequence ID" value="REK69282.1"/>
    <property type="molecule type" value="Genomic_DNA"/>
</dbReference>
<feature type="chain" id="PRO_5017043753" evidence="2">
    <location>
        <begin position="27"/>
        <end position="319"/>
    </location>
</feature>
<organism evidence="4 5">
    <name type="scientific">Paenibacillus paeoniae</name>
    <dbReference type="NCBI Taxonomy" id="2292705"/>
    <lineage>
        <taxon>Bacteria</taxon>
        <taxon>Bacillati</taxon>
        <taxon>Bacillota</taxon>
        <taxon>Bacilli</taxon>
        <taxon>Bacillales</taxon>
        <taxon>Paenibacillaceae</taxon>
        <taxon>Paenibacillus</taxon>
    </lineage>
</organism>
<comment type="caution">
    <text evidence="4">The sequence shown here is derived from an EMBL/GenBank/DDBJ whole genome shotgun (WGS) entry which is preliminary data.</text>
</comment>
<dbReference type="InterPro" id="IPR036582">
    <property type="entry name" value="Mao_N_sf"/>
</dbReference>
<feature type="signal peptide" evidence="2">
    <location>
        <begin position="1"/>
        <end position="26"/>
    </location>
</feature>
<reference evidence="4 5" key="1">
    <citation type="submission" date="2018-08" db="EMBL/GenBank/DDBJ databases">
        <title>Paenibacillus sp. M4BSY-1, whole genome shotgun sequence.</title>
        <authorList>
            <person name="Tuo L."/>
        </authorList>
    </citation>
    <scope>NUCLEOTIDE SEQUENCE [LARGE SCALE GENOMIC DNA]</scope>
    <source>
        <strain evidence="4 5">M4BSY-1</strain>
    </source>
</reference>